<name>A0A5E4D0N9_MARMO</name>
<reference evidence="2" key="1">
    <citation type="submission" date="2019-04" db="EMBL/GenBank/DDBJ databases">
        <authorList>
            <person name="Alioto T."/>
            <person name="Alioto T."/>
        </authorList>
    </citation>
    <scope>NUCLEOTIDE SEQUENCE [LARGE SCALE GENOMIC DNA]</scope>
</reference>
<evidence type="ECO:0000313" key="2">
    <source>
        <dbReference type="EMBL" id="VTJ86769.1"/>
    </source>
</evidence>
<feature type="compositionally biased region" description="Pro residues" evidence="1">
    <location>
        <begin position="11"/>
        <end position="21"/>
    </location>
</feature>
<keyword evidence="3" id="KW-1185">Reference proteome</keyword>
<organism evidence="2 3">
    <name type="scientific">Marmota monax</name>
    <name type="common">Woodchuck</name>
    <dbReference type="NCBI Taxonomy" id="9995"/>
    <lineage>
        <taxon>Eukaryota</taxon>
        <taxon>Metazoa</taxon>
        <taxon>Chordata</taxon>
        <taxon>Craniata</taxon>
        <taxon>Vertebrata</taxon>
        <taxon>Euteleostomi</taxon>
        <taxon>Mammalia</taxon>
        <taxon>Eutheria</taxon>
        <taxon>Euarchontoglires</taxon>
        <taxon>Glires</taxon>
        <taxon>Rodentia</taxon>
        <taxon>Sciuromorpha</taxon>
        <taxon>Sciuridae</taxon>
        <taxon>Xerinae</taxon>
        <taxon>Marmotini</taxon>
        <taxon>Marmota</taxon>
    </lineage>
</organism>
<accession>A0A5E4D0N9</accession>
<gene>
    <name evidence="2" type="ORF">MONAX_5E041713</name>
</gene>
<dbReference type="Proteomes" id="UP000335636">
    <property type="component" value="Unassembled WGS sequence"/>
</dbReference>
<feature type="region of interest" description="Disordered" evidence="1">
    <location>
        <begin position="1"/>
        <end position="23"/>
    </location>
</feature>
<dbReference type="AlphaFoldDB" id="A0A5E4D0N9"/>
<dbReference type="EMBL" id="CABDUW010002426">
    <property type="protein sequence ID" value="VTJ86769.1"/>
    <property type="molecule type" value="Genomic_DNA"/>
</dbReference>
<comment type="caution">
    <text evidence="2">The sequence shown here is derived from an EMBL/GenBank/DDBJ whole genome shotgun (WGS) entry which is preliminary data.</text>
</comment>
<evidence type="ECO:0000256" key="1">
    <source>
        <dbReference type="SAM" id="MobiDB-lite"/>
    </source>
</evidence>
<proteinExistence type="predicted"/>
<protein>
    <submittedName>
        <fullName evidence="2">Uncharacterized protein</fullName>
    </submittedName>
</protein>
<sequence length="106" mass="11659">MERLSEDWLSAPPPSFPPSPPSGSLRLARNCGLFVPRSWSADPLLLCSEWRAGPLPPLQEPRPGLTLDPGTLSLTSRRQSDLSSKVQDLCLCASPKLRLSTLWKSH</sequence>
<evidence type="ECO:0000313" key="3">
    <source>
        <dbReference type="Proteomes" id="UP000335636"/>
    </source>
</evidence>